<dbReference type="Pfam" id="PF00076">
    <property type="entry name" value="RRM_1"/>
    <property type="match status" value="2"/>
</dbReference>
<dbReference type="GO" id="GO:0003723">
    <property type="term" value="F:RNA binding"/>
    <property type="evidence" value="ECO:0007669"/>
    <property type="project" value="UniProtKB-UniRule"/>
</dbReference>
<evidence type="ECO:0000256" key="3">
    <source>
        <dbReference type="SAM" id="MobiDB-lite"/>
    </source>
</evidence>
<dbReference type="InterPro" id="IPR035979">
    <property type="entry name" value="RBD_domain_sf"/>
</dbReference>
<dbReference type="EMBL" id="PKSM01000090">
    <property type="protein sequence ID" value="POW14531.1"/>
    <property type="molecule type" value="Genomic_DNA"/>
</dbReference>
<feature type="compositionally biased region" description="Low complexity" evidence="3">
    <location>
        <begin position="278"/>
        <end position="325"/>
    </location>
</feature>
<dbReference type="InterPro" id="IPR000504">
    <property type="entry name" value="RRM_dom"/>
</dbReference>
<evidence type="ECO:0000313" key="6">
    <source>
        <dbReference type="Proteomes" id="UP000238274"/>
    </source>
</evidence>
<feature type="compositionally biased region" description="Polar residues" evidence="3">
    <location>
        <begin position="619"/>
        <end position="639"/>
    </location>
</feature>
<dbReference type="PANTHER" id="PTHR48027">
    <property type="entry name" value="HETEROGENEOUS NUCLEAR RIBONUCLEOPROTEIN 87F-RELATED"/>
    <property type="match status" value="1"/>
</dbReference>
<gene>
    <name evidence="5" type="ORF">PSHT_07382</name>
</gene>
<feature type="region of interest" description="Disordered" evidence="3">
    <location>
        <begin position="82"/>
        <end position="107"/>
    </location>
</feature>
<feature type="compositionally biased region" description="Polar residues" evidence="3">
    <location>
        <begin position="328"/>
        <end position="345"/>
    </location>
</feature>
<dbReference type="VEuPathDB" id="FungiDB:PSHT_07382"/>
<feature type="compositionally biased region" description="Low complexity" evidence="3">
    <location>
        <begin position="438"/>
        <end position="451"/>
    </location>
</feature>
<dbReference type="SMART" id="SM00360">
    <property type="entry name" value="RRM"/>
    <property type="match status" value="2"/>
</dbReference>
<evidence type="ECO:0000256" key="1">
    <source>
        <dbReference type="ARBA" id="ARBA00022884"/>
    </source>
</evidence>
<dbReference type="InterPro" id="IPR012677">
    <property type="entry name" value="Nucleotide-bd_a/b_plait_sf"/>
</dbReference>
<feature type="compositionally biased region" description="Basic and acidic residues" evidence="3">
    <location>
        <begin position="90"/>
        <end position="104"/>
    </location>
</feature>
<protein>
    <recommendedName>
        <fullName evidence="4">RRM domain-containing protein</fullName>
    </recommendedName>
</protein>
<dbReference type="PROSITE" id="PS50102">
    <property type="entry name" value="RRM"/>
    <property type="match status" value="2"/>
</dbReference>
<dbReference type="VEuPathDB" id="FungiDB:PSTT_12799"/>
<feature type="compositionally biased region" description="Pro residues" evidence="3">
    <location>
        <begin position="645"/>
        <end position="658"/>
    </location>
</feature>
<evidence type="ECO:0000256" key="2">
    <source>
        <dbReference type="PROSITE-ProRule" id="PRU00176"/>
    </source>
</evidence>
<keyword evidence="1 2" id="KW-0694">RNA-binding</keyword>
<dbReference type="InterPro" id="IPR052462">
    <property type="entry name" value="SLIRP/GR-RBP-like"/>
</dbReference>
<evidence type="ECO:0000313" key="5">
    <source>
        <dbReference type="EMBL" id="POW14531.1"/>
    </source>
</evidence>
<feature type="domain" description="RRM" evidence="4">
    <location>
        <begin position="158"/>
        <end position="239"/>
    </location>
</feature>
<organism evidence="5 6">
    <name type="scientific">Puccinia striiformis</name>
    <dbReference type="NCBI Taxonomy" id="27350"/>
    <lineage>
        <taxon>Eukaryota</taxon>
        <taxon>Fungi</taxon>
        <taxon>Dikarya</taxon>
        <taxon>Basidiomycota</taxon>
        <taxon>Pucciniomycotina</taxon>
        <taxon>Pucciniomycetes</taxon>
        <taxon>Pucciniales</taxon>
        <taxon>Pucciniaceae</taxon>
        <taxon>Puccinia</taxon>
    </lineage>
</organism>
<evidence type="ECO:0000259" key="4">
    <source>
        <dbReference type="PROSITE" id="PS50102"/>
    </source>
</evidence>
<name>A0A2S4VYF5_9BASI</name>
<feature type="region of interest" description="Disordered" evidence="3">
    <location>
        <begin position="434"/>
        <end position="458"/>
    </location>
</feature>
<feature type="compositionally biased region" description="Basic and acidic residues" evidence="3">
    <location>
        <begin position="539"/>
        <end position="551"/>
    </location>
</feature>
<feature type="region of interest" description="Disordered" evidence="3">
    <location>
        <begin position="601"/>
        <end position="662"/>
    </location>
</feature>
<keyword evidence="6" id="KW-1185">Reference proteome</keyword>
<comment type="caution">
    <text evidence="5">The sequence shown here is derived from an EMBL/GenBank/DDBJ whole genome shotgun (WGS) entry which is preliminary data.</text>
</comment>
<dbReference type="Proteomes" id="UP000238274">
    <property type="component" value="Unassembled WGS sequence"/>
</dbReference>
<proteinExistence type="predicted"/>
<reference evidence="5 6" key="1">
    <citation type="submission" date="2017-12" db="EMBL/GenBank/DDBJ databases">
        <title>Gene loss provides genomic basis for host adaptation in cereal stripe rust fungi.</title>
        <authorList>
            <person name="Xia C."/>
        </authorList>
    </citation>
    <scope>NUCLEOTIDE SEQUENCE [LARGE SCALE GENOMIC DNA]</scope>
    <source>
        <strain evidence="5 6">93TX-2</strain>
    </source>
</reference>
<dbReference type="SUPFAM" id="SSF54928">
    <property type="entry name" value="RNA-binding domain, RBD"/>
    <property type="match status" value="2"/>
</dbReference>
<reference evidence="6" key="2">
    <citation type="journal article" date="2018" name="BMC Genomics">
        <title>Genomic insights into host adaptation between the wheat stripe rust pathogen (Puccinia striiformis f. sp. tritici) and the barley stripe rust pathogen (Puccinia striiformis f. sp. hordei).</title>
        <authorList>
            <person name="Xia C."/>
            <person name="Wang M."/>
            <person name="Yin C."/>
            <person name="Cornejo O.E."/>
            <person name="Hulbert S.H."/>
            <person name="Chen X."/>
        </authorList>
    </citation>
    <scope>NUCLEOTIDE SEQUENCE [LARGE SCALE GENOMIC DNA]</scope>
    <source>
        <strain evidence="6">93TX-2</strain>
    </source>
</reference>
<reference evidence="6" key="3">
    <citation type="journal article" date="2018" name="Mol. Plant Microbe Interact.">
        <title>Genome sequence resources for the wheat stripe rust pathogen (Puccinia striiformis f. sp. tritici) and the barley stripe rust pathogen (Puccinia striiformis f. sp. hordei).</title>
        <authorList>
            <person name="Xia C."/>
            <person name="Wang M."/>
            <person name="Yin C."/>
            <person name="Cornejo O.E."/>
            <person name="Hulbert S.H."/>
            <person name="Chen X."/>
        </authorList>
    </citation>
    <scope>NUCLEOTIDE SEQUENCE [LARGE SCALE GENOMIC DNA]</scope>
    <source>
        <strain evidence="6">93TX-2</strain>
    </source>
</reference>
<dbReference type="OrthoDB" id="6159137at2759"/>
<feature type="compositionally biased region" description="Polar residues" evidence="3">
    <location>
        <begin position="506"/>
        <end position="517"/>
    </location>
</feature>
<sequence>MQSPSLSGKLIEIRMQIRISTLLKADSERASGDSSNYVFKSCIKHHRMLAELNHQTEKATEDEQDGLLEGTDTVHQPATRASNRSGYHLTPERMSKGQTEHPEGDGQQQLTGTIEFDKLDNAEKAYATLHNCYLSQYDCYLRLSHSQDPANDPKPSARVRLIKFLPPDASPGRLFSIFRPFGPIYRVALNYHHTPDGLPFFSGTAVIEFYTESQAILAQSEMHCSELDRHTIALHPSYRSPVPSGIGPTSSSSEINQRRTSESLSSDAHHQQPVSRWANAQNQQQPYLLNPNSSSSTSPATSKWASPQTPQQQQQHHHQQTSGPTSPDPSVTTIGLGPPQSSQKQVDPCNLFIKGLGPEVESGDLFHAFKQFGTIVSARVMKNEATGISKQFGFVSFTSEESASNALQQMDNSVIGHSNHRIVVRLHELKKNKDGRNSKLVTTLSTPTPTVDSSEIIHHQENGSLLSKLKATDSSVDESPSSVLPSKTEETKTISVEIPEPRTTDPSRLSSTTNNNHSRSGSPSSTQSQGISSSTVAMTERERMSSAVGKLHDLKNSTNDIEELIDLLMALPLRERKLCLFNPQVLASKVIEAKEILDIPDDPTPIGEAARTNVHPSGADSNNSHTTSQVSRGKSTGSSSKEDIPPPIKIPTSSPPKSAPEYTEISTLTKLPIKEILEILLNHPDRVTPSLYKSITSIPDPETFKLKQKEIENWLDNKIFTLTSVHQQKQKIGERLFKILKGFGSLKSVPKVTVDLLDHNDLRALAMVMSLFPLMLKEKVLSSSS</sequence>
<dbReference type="AlphaFoldDB" id="A0A2S4VYF5"/>
<feature type="compositionally biased region" description="Polar residues" evidence="3">
    <location>
        <begin position="472"/>
        <end position="485"/>
    </location>
</feature>
<feature type="compositionally biased region" description="Low complexity" evidence="3">
    <location>
        <begin position="518"/>
        <end position="535"/>
    </location>
</feature>
<feature type="region of interest" description="Disordered" evidence="3">
    <location>
        <begin position="470"/>
        <end position="551"/>
    </location>
</feature>
<feature type="region of interest" description="Disordered" evidence="3">
    <location>
        <begin position="236"/>
        <end position="346"/>
    </location>
</feature>
<feature type="domain" description="RRM" evidence="4">
    <location>
        <begin position="349"/>
        <end position="429"/>
    </location>
</feature>
<accession>A0A2S4VYF5</accession>
<dbReference type="Gene3D" id="3.30.70.330">
    <property type="match status" value="2"/>
</dbReference>